<evidence type="ECO:0000313" key="2">
    <source>
        <dbReference type="Proteomes" id="UP000784294"/>
    </source>
</evidence>
<name>A0A3S5FCB1_9PLAT</name>
<reference evidence="1" key="1">
    <citation type="submission" date="2018-11" db="EMBL/GenBank/DDBJ databases">
        <authorList>
            <consortium name="Pathogen Informatics"/>
        </authorList>
    </citation>
    <scope>NUCLEOTIDE SEQUENCE</scope>
</reference>
<keyword evidence="2" id="KW-1185">Reference proteome</keyword>
<protein>
    <submittedName>
        <fullName evidence="1">Uncharacterized protein</fullName>
    </submittedName>
</protein>
<proteinExistence type="predicted"/>
<dbReference type="Proteomes" id="UP000784294">
    <property type="component" value="Unassembled WGS sequence"/>
</dbReference>
<dbReference type="AlphaFoldDB" id="A0A3S5FCB1"/>
<accession>A0A3S5FCB1</accession>
<sequence>MEDRSTSKDIFYGRNARNTGVLRETGSKFETSMKNVKDELVGFAQTPLSGSTVQSNIITNICLQRSVGNTATSIFYFKLKSLQVQEPAQEVSLVTCTKEIIIQVATASIRLTSERNGIVVPPVFSEFGFAIEDNVVEMQVVSDYLGIRVVWNHGLCYSHFHFR</sequence>
<evidence type="ECO:0000313" key="1">
    <source>
        <dbReference type="EMBL" id="VEL11413.1"/>
    </source>
</evidence>
<gene>
    <name evidence="1" type="ORF">PXEA_LOCUS4853</name>
</gene>
<organism evidence="1 2">
    <name type="scientific">Protopolystoma xenopodis</name>
    <dbReference type="NCBI Taxonomy" id="117903"/>
    <lineage>
        <taxon>Eukaryota</taxon>
        <taxon>Metazoa</taxon>
        <taxon>Spiralia</taxon>
        <taxon>Lophotrochozoa</taxon>
        <taxon>Platyhelminthes</taxon>
        <taxon>Monogenea</taxon>
        <taxon>Polyopisthocotylea</taxon>
        <taxon>Polystomatidea</taxon>
        <taxon>Polystomatidae</taxon>
        <taxon>Protopolystoma</taxon>
    </lineage>
</organism>
<comment type="caution">
    <text evidence="1">The sequence shown here is derived from an EMBL/GenBank/DDBJ whole genome shotgun (WGS) entry which is preliminary data.</text>
</comment>
<dbReference type="EMBL" id="CAAALY010011730">
    <property type="protein sequence ID" value="VEL11413.1"/>
    <property type="molecule type" value="Genomic_DNA"/>
</dbReference>